<sequence>MKSSTRSTPMATVSSAPRKTRPRSSKHAAKPQMNRVWAGAFGATVFVAAASVAGAEAPTSARPAGLPENYVPEIPSHEMEPDTGPLSAALQERFRDRIAGIFIEREPDFHVVVRLTGDRDAGTLQYQLGEDRVRVEVLTGASHTVDQLVAALDDRQMITRVLPDGYGGYVDERTGYVVLTVLPGTELAGGSEASLSAALGVPIRIIEGEPATIGPAPQQREER</sequence>
<dbReference type="EMBL" id="CP000759">
    <property type="protein sequence ID" value="ABS15903.1"/>
    <property type="molecule type" value="Genomic_DNA"/>
</dbReference>
<feature type="compositionally biased region" description="Basic residues" evidence="1">
    <location>
        <begin position="18"/>
        <end position="29"/>
    </location>
</feature>
<protein>
    <submittedName>
        <fullName evidence="2">Uncharacterized protein</fullName>
    </submittedName>
</protein>
<dbReference type="Proteomes" id="UP000002301">
    <property type="component" value="Chromosome 2"/>
</dbReference>
<feature type="compositionally biased region" description="Polar residues" evidence="1">
    <location>
        <begin position="1"/>
        <end position="17"/>
    </location>
</feature>
<evidence type="ECO:0000256" key="1">
    <source>
        <dbReference type="SAM" id="MobiDB-lite"/>
    </source>
</evidence>
<reference evidence="2 3" key="1">
    <citation type="journal article" date="2011" name="J. Bacteriol.">
        <title>Genome of Ochrobactrum anthropi ATCC 49188 T, a versatile opportunistic pathogen and symbiont of several eukaryotic hosts.</title>
        <authorList>
            <person name="Chain P.S."/>
            <person name="Lang D.M."/>
            <person name="Comerci D.J."/>
            <person name="Malfatti S.A."/>
            <person name="Vergez L.M."/>
            <person name="Shin M."/>
            <person name="Ugalde R.A."/>
            <person name="Garcia E."/>
            <person name="Tolmasky M.E."/>
        </authorList>
    </citation>
    <scope>NUCLEOTIDE SEQUENCE [LARGE SCALE GENOMIC DNA]</scope>
    <source>
        <strain evidence="3">ATCC 49188 / DSM 6882 / CCUG 24695 / JCM 21032 / LMG 3331 / NBRC 15819 / NCTC 12168 / Alc 37</strain>
    </source>
</reference>
<proteinExistence type="predicted"/>
<dbReference type="STRING" id="439375.Oant_3195"/>
<evidence type="ECO:0000313" key="2">
    <source>
        <dbReference type="EMBL" id="ABS15903.1"/>
    </source>
</evidence>
<name>A6X3U9_BRUA4</name>
<accession>A6X3U9</accession>
<evidence type="ECO:0000313" key="3">
    <source>
        <dbReference type="Proteomes" id="UP000002301"/>
    </source>
</evidence>
<organism evidence="2 3">
    <name type="scientific">Brucella anthropi (strain ATCC 49188 / DSM 6882 / CCUG 24695 / JCM 21032 / LMG 3331 / NBRC 15819 / NCTC 12168 / Alc 37)</name>
    <name type="common">Ochrobactrum anthropi</name>
    <dbReference type="NCBI Taxonomy" id="439375"/>
    <lineage>
        <taxon>Bacteria</taxon>
        <taxon>Pseudomonadati</taxon>
        <taxon>Pseudomonadota</taxon>
        <taxon>Alphaproteobacteria</taxon>
        <taxon>Hyphomicrobiales</taxon>
        <taxon>Brucellaceae</taxon>
        <taxon>Brucella/Ochrobactrum group</taxon>
        <taxon>Brucella</taxon>
    </lineage>
</organism>
<gene>
    <name evidence="2" type="ordered locus">Oant_3195</name>
</gene>
<dbReference type="HOGENOM" id="CLU_1239126_0_0_5"/>
<dbReference type="KEGG" id="oan:Oant_3195"/>
<feature type="region of interest" description="Disordered" evidence="1">
    <location>
        <begin position="1"/>
        <end position="32"/>
    </location>
</feature>
<dbReference type="AlphaFoldDB" id="A6X3U9"/>
<keyword evidence="3" id="KW-1185">Reference proteome</keyword>